<evidence type="ECO:0000313" key="1">
    <source>
        <dbReference type="EMBL" id="NER14544.1"/>
    </source>
</evidence>
<dbReference type="RefSeq" id="WP_163607830.1">
    <property type="nucleotide sequence ID" value="NZ_JAABOO010000003.1"/>
</dbReference>
<organism evidence="1 2">
    <name type="scientific">Leptobacterium flavescens</name>
    <dbReference type="NCBI Taxonomy" id="472055"/>
    <lineage>
        <taxon>Bacteria</taxon>
        <taxon>Pseudomonadati</taxon>
        <taxon>Bacteroidota</taxon>
        <taxon>Flavobacteriia</taxon>
        <taxon>Flavobacteriales</taxon>
        <taxon>Flavobacteriaceae</taxon>
        <taxon>Leptobacterium</taxon>
    </lineage>
</organism>
<reference evidence="1 2" key="1">
    <citation type="submission" date="2020-01" db="EMBL/GenBank/DDBJ databases">
        <title>Leptobacterium flavescens.</title>
        <authorList>
            <person name="Wang G."/>
        </authorList>
    </citation>
    <scope>NUCLEOTIDE SEQUENCE [LARGE SCALE GENOMIC DNA]</scope>
    <source>
        <strain evidence="1 2">KCTC 22160</strain>
    </source>
</reference>
<keyword evidence="2" id="KW-1185">Reference proteome</keyword>
<proteinExistence type="predicted"/>
<dbReference type="AlphaFoldDB" id="A0A6P0UMR3"/>
<sequence>MKKSVKIGIGTIILIVLINLILYCGAESFTDMELDRIENELARDSEEQYKIAKENGDAMDAYLQAGLTAQAYLMANDKENYNKWKEIEKKEAKNAGLR</sequence>
<accession>A0A6P0UMR3</accession>
<comment type="caution">
    <text evidence="1">The sequence shown here is derived from an EMBL/GenBank/DDBJ whole genome shotgun (WGS) entry which is preliminary data.</text>
</comment>
<protein>
    <submittedName>
        <fullName evidence="1">Uncharacterized protein</fullName>
    </submittedName>
</protein>
<evidence type="ECO:0000313" key="2">
    <source>
        <dbReference type="Proteomes" id="UP000468581"/>
    </source>
</evidence>
<dbReference type="EMBL" id="JAABOO010000003">
    <property type="protein sequence ID" value="NER14544.1"/>
    <property type="molecule type" value="Genomic_DNA"/>
</dbReference>
<gene>
    <name evidence="1" type="ORF">GWK08_13905</name>
</gene>
<dbReference type="Proteomes" id="UP000468581">
    <property type="component" value="Unassembled WGS sequence"/>
</dbReference>
<name>A0A6P0UMR3_9FLAO</name>